<dbReference type="Gene3D" id="3.40.50.450">
    <property type="match status" value="1"/>
</dbReference>
<dbReference type="InterPro" id="IPR010994">
    <property type="entry name" value="RuvA_2-like"/>
</dbReference>
<dbReference type="NCBIfam" id="TIGR00732">
    <property type="entry name" value="dprA"/>
    <property type="match status" value="1"/>
</dbReference>
<dbReference type="Gene3D" id="1.10.10.10">
    <property type="entry name" value="Winged helix-like DNA-binding domain superfamily/Winged helix DNA-binding domain"/>
    <property type="match status" value="1"/>
</dbReference>
<dbReference type="InterPro" id="IPR057666">
    <property type="entry name" value="DrpA_SLOG"/>
</dbReference>
<dbReference type="Pfam" id="PF17782">
    <property type="entry name" value="WHD_DprA"/>
    <property type="match status" value="1"/>
</dbReference>
<comment type="similarity">
    <text evidence="1">Belongs to the DprA/Smf family.</text>
</comment>
<feature type="domain" description="DprA winged helix" evidence="3">
    <location>
        <begin position="309"/>
        <end position="359"/>
    </location>
</feature>
<evidence type="ECO:0000259" key="2">
    <source>
        <dbReference type="Pfam" id="PF02481"/>
    </source>
</evidence>
<dbReference type="SUPFAM" id="SSF47781">
    <property type="entry name" value="RuvA domain 2-like"/>
    <property type="match status" value="1"/>
</dbReference>
<dbReference type="EMBL" id="CP058649">
    <property type="protein sequence ID" value="QUI23219.1"/>
    <property type="molecule type" value="Genomic_DNA"/>
</dbReference>
<dbReference type="PANTHER" id="PTHR43022">
    <property type="entry name" value="PROTEIN SMF"/>
    <property type="match status" value="1"/>
</dbReference>
<evidence type="ECO:0000256" key="1">
    <source>
        <dbReference type="ARBA" id="ARBA00006525"/>
    </source>
</evidence>
<dbReference type="Pfam" id="PF02481">
    <property type="entry name" value="DNA_processg_A"/>
    <property type="match status" value="1"/>
</dbReference>
<accession>A0A8J8SHA0</accession>
<reference evidence="4" key="1">
    <citation type="submission" date="2020-07" db="EMBL/GenBank/DDBJ databases">
        <title>Vallitalea pronyensis genome.</title>
        <authorList>
            <person name="Postec A."/>
        </authorList>
    </citation>
    <scope>NUCLEOTIDE SEQUENCE</scope>
    <source>
        <strain evidence="4">FatNI3</strain>
    </source>
</reference>
<proteinExistence type="inferred from homology"/>
<dbReference type="PANTHER" id="PTHR43022:SF1">
    <property type="entry name" value="PROTEIN SMF"/>
    <property type="match status" value="1"/>
</dbReference>
<dbReference type="InterPro" id="IPR041614">
    <property type="entry name" value="DprA_WH"/>
</dbReference>
<feature type="domain" description="Smf/DprA SLOG" evidence="2">
    <location>
        <begin position="84"/>
        <end position="290"/>
    </location>
</feature>
<gene>
    <name evidence="4" type="primary">dprA</name>
    <name evidence="4" type="ORF">HZI73_13375</name>
</gene>
<evidence type="ECO:0000313" key="5">
    <source>
        <dbReference type="Proteomes" id="UP000683246"/>
    </source>
</evidence>
<dbReference type="KEGG" id="vpy:HZI73_13375"/>
<dbReference type="RefSeq" id="WP_212693898.1">
    <property type="nucleotide sequence ID" value="NZ_CP058649.1"/>
</dbReference>
<evidence type="ECO:0000313" key="4">
    <source>
        <dbReference type="EMBL" id="QUI23219.1"/>
    </source>
</evidence>
<dbReference type="SUPFAM" id="SSF102405">
    <property type="entry name" value="MCP/YpsA-like"/>
    <property type="match status" value="1"/>
</dbReference>
<name>A0A8J8SHA0_9FIRM</name>
<protein>
    <submittedName>
        <fullName evidence="4">DNA-protecting protein DprA</fullName>
    </submittedName>
</protein>
<keyword evidence="5" id="KW-1185">Reference proteome</keyword>
<dbReference type="InterPro" id="IPR036388">
    <property type="entry name" value="WH-like_DNA-bd_sf"/>
</dbReference>
<sequence length="366" mass="41270">MGNPMEREHYWLWLNNVKGIGLKKMRYLLDYFDKPQYVWEATYDELSDVKRLSEADKQAIISSKDAKKVMDYYVKLEKSGIHFCSAEHETYPINLKNIYDYPYGLYVKGQMDQDTPKIAIVGARKCTEYGKEVATFFGRELAKLGIVIVSGMARGIDTAAHRGALEGGGKTYAVLGCGVNICYPKENYTLMDSIYQHGALISEFPVNRSPKPGYFPLRNRIISGISDGILVVEAAEKSGSLITADQALEQGKDVFSVPGRITDKLSEGTNKLIKMGAKMVTKIDDILEEISVNFSNKKQKNSENITLGLAEIEKIVYSCLSLEPLFIDDLHRMTKIPLEELQLTLTKMEFKGVIKQLPNKYFIKKL</sequence>
<organism evidence="4 5">
    <name type="scientific">Vallitalea pronyensis</name>
    <dbReference type="NCBI Taxonomy" id="1348613"/>
    <lineage>
        <taxon>Bacteria</taxon>
        <taxon>Bacillati</taxon>
        <taxon>Bacillota</taxon>
        <taxon>Clostridia</taxon>
        <taxon>Lachnospirales</taxon>
        <taxon>Vallitaleaceae</taxon>
        <taxon>Vallitalea</taxon>
    </lineage>
</organism>
<dbReference type="InterPro" id="IPR003488">
    <property type="entry name" value="DprA"/>
</dbReference>
<dbReference type="Proteomes" id="UP000683246">
    <property type="component" value="Chromosome"/>
</dbReference>
<evidence type="ECO:0000259" key="3">
    <source>
        <dbReference type="Pfam" id="PF17782"/>
    </source>
</evidence>
<dbReference type="AlphaFoldDB" id="A0A8J8SHA0"/>
<dbReference type="GO" id="GO:0009294">
    <property type="term" value="P:DNA-mediated transformation"/>
    <property type="evidence" value="ECO:0007669"/>
    <property type="project" value="InterPro"/>
</dbReference>